<feature type="active site" description="Nucleophile" evidence="7">
    <location>
        <position position="242"/>
    </location>
</feature>
<proteinExistence type="inferred from homology"/>
<comment type="catalytic activity">
    <reaction evidence="6">
        <text>cis-stilbene oxide + H2O = (1R,2R)-hydrobenzoin</text>
        <dbReference type="Rhea" id="RHEA:23900"/>
        <dbReference type="ChEBI" id="CHEBI:15377"/>
        <dbReference type="ChEBI" id="CHEBI:50004"/>
        <dbReference type="ChEBI" id="CHEBI:50014"/>
        <dbReference type="EC" id="3.3.2.9"/>
    </reaction>
</comment>
<dbReference type="Gene3D" id="3.40.50.1820">
    <property type="entry name" value="alpha/beta hydrolase"/>
    <property type="match status" value="1"/>
</dbReference>
<keyword evidence="10" id="KW-1185">Reference proteome</keyword>
<evidence type="ECO:0000313" key="11">
    <source>
        <dbReference type="RefSeq" id="XP_017033582.1"/>
    </source>
</evidence>
<organism evidence="10 11">
    <name type="scientific">Drosophila kikkawai</name>
    <name type="common">Fruit fly</name>
    <dbReference type="NCBI Taxonomy" id="30033"/>
    <lineage>
        <taxon>Eukaryota</taxon>
        <taxon>Metazoa</taxon>
        <taxon>Ecdysozoa</taxon>
        <taxon>Arthropoda</taxon>
        <taxon>Hexapoda</taxon>
        <taxon>Insecta</taxon>
        <taxon>Pterygota</taxon>
        <taxon>Neoptera</taxon>
        <taxon>Endopterygota</taxon>
        <taxon>Diptera</taxon>
        <taxon>Brachycera</taxon>
        <taxon>Muscomorpha</taxon>
        <taxon>Ephydroidea</taxon>
        <taxon>Drosophilidae</taxon>
        <taxon>Drosophila</taxon>
        <taxon>Sophophora</taxon>
    </lineage>
</organism>
<dbReference type="PANTHER" id="PTHR21661">
    <property type="entry name" value="EPOXIDE HYDROLASE 1-RELATED"/>
    <property type="match status" value="1"/>
</dbReference>
<evidence type="ECO:0000256" key="5">
    <source>
        <dbReference type="ARBA" id="ARBA00022801"/>
    </source>
</evidence>
<keyword evidence="6" id="KW-0256">Endoplasmic reticulum</keyword>
<dbReference type="InterPro" id="IPR016292">
    <property type="entry name" value="Epoxide_hydrolase"/>
</dbReference>
<feature type="domain" description="Epoxide hydrolase N-terminal" evidence="9">
    <location>
        <begin position="65"/>
        <end position="174"/>
    </location>
</feature>
<evidence type="ECO:0000256" key="8">
    <source>
        <dbReference type="SAM" id="SignalP"/>
    </source>
</evidence>
<keyword evidence="6" id="KW-0472">Membrane</keyword>
<evidence type="ECO:0000256" key="2">
    <source>
        <dbReference type="ARBA" id="ARBA00004111"/>
    </source>
</evidence>
<dbReference type="InterPro" id="IPR000639">
    <property type="entry name" value="Epox_hydrolase-like"/>
</dbReference>
<keyword evidence="8" id="KW-0732">Signal</keyword>
<sequence>MSGVTFKILVLILAIGAGLVYKNVSQLWGDLPKPKLDPQQWWGDDAEPKDYAAYLVNSSEVIGNRLSYPEKTIQDLKDRLNRTLRLTPPLEGVAFEYGFNTDYLKEVVEYWRDDYLPRWREREVFLWQFNHFTTDIQGLRMHFLHLMVYDENKVGKQHYPVLLLHGWPGSVREFYDMIHLLHQSNLDKNNKYIFNVVVPSLPGYGWSEGTRRKGLGPAQMAVIMKNLMQRLGYDKFFIQGGDWGSIIGSNIATLYPENVLGYHSNMCNNLSPKSLVKGFVAGFLPSLFAPSGFEDFFFPKSNEIKYLMEESGYFHLQATKPDTVGAALTDNPVGLAAYILEKFSTWTNPSYRSLKDGGLTKRYKMDALLDNLMIYYLTNSITTSQRLYAEQYAQEQRDLHLERVPTSVPTGCARFKSDIMQFLDFQLQDKFTNLVHSTYYKQGGHFAALEVPKVLYKDFIDFVKTVERKFKIKTL</sequence>
<dbReference type="RefSeq" id="XP_017033582.1">
    <property type="nucleotide sequence ID" value="XM_017178093.3"/>
</dbReference>
<reference evidence="11" key="2">
    <citation type="submission" date="2025-08" db="UniProtKB">
        <authorList>
            <consortium name="RefSeq"/>
        </authorList>
    </citation>
    <scope>IDENTIFICATION</scope>
    <source>
        <strain evidence="11">14028-0561.14</strain>
        <tissue evidence="11">Whole fly</tissue>
    </source>
</reference>
<protein>
    <recommendedName>
        <fullName evidence="6">Epoxide hydrolase</fullName>
        <ecNumber evidence="6">3.3.2.9</ecNumber>
    </recommendedName>
</protein>
<comment type="function">
    <text evidence="6">Catalyzes juvenile hormone hydrolysis.</text>
</comment>
<dbReference type="Pfam" id="PF06441">
    <property type="entry name" value="EHN"/>
    <property type="match status" value="1"/>
</dbReference>
<dbReference type="Proteomes" id="UP001652661">
    <property type="component" value="Chromosome 2R"/>
</dbReference>
<dbReference type="SUPFAM" id="SSF53474">
    <property type="entry name" value="alpha/beta-Hydrolases"/>
    <property type="match status" value="1"/>
</dbReference>
<evidence type="ECO:0000256" key="3">
    <source>
        <dbReference type="ARBA" id="ARBA00010088"/>
    </source>
</evidence>
<evidence type="ECO:0000256" key="7">
    <source>
        <dbReference type="PIRSR" id="PIRSR001112-1"/>
    </source>
</evidence>
<dbReference type="GO" id="GO:0005789">
    <property type="term" value="C:endoplasmic reticulum membrane"/>
    <property type="evidence" value="ECO:0007669"/>
    <property type="project" value="UniProtKB-SubCell"/>
</dbReference>
<dbReference type="AlphaFoldDB" id="A0A6P4IX14"/>
<dbReference type="GO" id="GO:0033961">
    <property type="term" value="F:cis-stilbene-oxide hydrolase activity"/>
    <property type="evidence" value="ECO:0007669"/>
    <property type="project" value="UniProtKB-UniRule"/>
</dbReference>
<evidence type="ECO:0000256" key="1">
    <source>
        <dbReference type="ARBA" id="ARBA00000221"/>
    </source>
</evidence>
<comment type="catalytic activity">
    <reaction evidence="1 6">
        <text>1-(4-methoxyphenyl)-N-methyl-N-[(3-methyloxetan-3-yl)methyl]methanamine + H2O = 2-{[(4-methoxybenzyl)(methyl)amino]methyl}-2-methylpropane-1,3-diol</text>
        <dbReference type="Rhea" id="RHEA:55764"/>
        <dbReference type="ChEBI" id="CHEBI:15377"/>
        <dbReference type="ChEBI" id="CHEBI:139161"/>
        <dbReference type="ChEBI" id="CHEBI:139164"/>
        <dbReference type="EC" id="3.3.2.9"/>
    </reaction>
</comment>
<evidence type="ECO:0000256" key="6">
    <source>
        <dbReference type="PIRNR" id="PIRNR001112"/>
    </source>
</evidence>
<dbReference type="InterPro" id="IPR029058">
    <property type="entry name" value="AB_hydrolase_fold"/>
</dbReference>
<keyword evidence="5 6" id="KW-0378">Hydrolase</keyword>
<dbReference type="PIRSF" id="PIRSF001112">
    <property type="entry name" value="Epoxide_hydrolase"/>
    <property type="match status" value="1"/>
</dbReference>
<evidence type="ECO:0000259" key="9">
    <source>
        <dbReference type="Pfam" id="PF06441"/>
    </source>
</evidence>
<feature type="active site" description="Proton acceptor" evidence="7">
    <location>
        <position position="445"/>
    </location>
</feature>
<dbReference type="GO" id="GO:0097176">
    <property type="term" value="P:epoxide metabolic process"/>
    <property type="evidence" value="ECO:0007669"/>
    <property type="project" value="TreeGrafter"/>
</dbReference>
<name>A0A6P4IX14_DROKI</name>
<reference evidence="10" key="1">
    <citation type="submission" date="2025-05" db="UniProtKB">
        <authorList>
            <consortium name="RefSeq"/>
        </authorList>
    </citation>
    <scope>NUCLEOTIDE SEQUENCE [LARGE SCALE GENOMIC DNA]</scope>
    <source>
        <strain evidence="10">14028-0561.14</strain>
    </source>
</reference>
<dbReference type="PANTHER" id="PTHR21661:SF35">
    <property type="entry name" value="EPOXIDE HYDROLASE"/>
    <property type="match status" value="1"/>
</dbReference>
<evidence type="ECO:0000313" key="10">
    <source>
        <dbReference type="Proteomes" id="UP001652661"/>
    </source>
</evidence>
<accession>A0A6P4IX14</accession>
<gene>
    <name evidence="11" type="primary">Jheh1</name>
</gene>
<dbReference type="EC" id="3.3.2.9" evidence="6"/>
<comment type="similarity">
    <text evidence="3 6">Belongs to the peptidase S33 family.</text>
</comment>
<keyword evidence="4 6" id="KW-0058">Aromatic hydrocarbons catabolism</keyword>
<evidence type="ECO:0000256" key="4">
    <source>
        <dbReference type="ARBA" id="ARBA00022797"/>
    </source>
</evidence>
<dbReference type="InterPro" id="IPR010497">
    <property type="entry name" value="Epoxide_hydro_N"/>
</dbReference>
<feature type="chain" id="PRO_5027996911" description="Epoxide hydrolase" evidence="8">
    <location>
        <begin position="23"/>
        <end position="475"/>
    </location>
</feature>
<dbReference type="PRINTS" id="PR00412">
    <property type="entry name" value="EPOXHYDRLASE"/>
</dbReference>
<feature type="active site" description="Proton donor" evidence="7">
    <location>
        <position position="388"/>
    </location>
</feature>
<feature type="signal peptide" evidence="8">
    <location>
        <begin position="1"/>
        <end position="22"/>
    </location>
</feature>
<comment type="subcellular location">
    <subcellularLocation>
        <location evidence="6">Endoplasmic reticulum membrane</location>
    </subcellularLocation>
    <subcellularLocation>
        <location evidence="2">Microsome membrane</location>
        <topology evidence="2">Single-pass membrane protein</topology>
    </subcellularLocation>
</comment>
<dbReference type="OrthoDB" id="7130006at2759"/>